<keyword evidence="2" id="KW-1185">Reference proteome</keyword>
<dbReference type="Proteomes" id="UP001055811">
    <property type="component" value="Linkage Group LG03"/>
</dbReference>
<gene>
    <name evidence="1" type="ORF">L2E82_14587</name>
</gene>
<protein>
    <submittedName>
        <fullName evidence="1">Uncharacterized protein</fullName>
    </submittedName>
</protein>
<evidence type="ECO:0000313" key="2">
    <source>
        <dbReference type="Proteomes" id="UP001055811"/>
    </source>
</evidence>
<proteinExistence type="predicted"/>
<comment type="caution">
    <text evidence="1">The sequence shown here is derived from an EMBL/GenBank/DDBJ whole genome shotgun (WGS) entry which is preliminary data.</text>
</comment>
<dbReference type="EMBL" id="CM042011">
    <property type="protein sequence ID" value="KAI3764576.1"/>
    <property type="molecule type" value="Genomic_DNA"/>
</dbReference>
<evidence type="ECO:0000313" key="1">
    <source>
        <dbReference type="EMBL" id="KAI3764576.1"/>
    </source>
</evidence>
<reference evidence="1 2" key="2">
    <citation type="journal article" date="2022" name="Mol. Ecol. Resour.">
        <title>The genomes of chicory, endive, great burdock and yacon provide insights into Asteraceae paleo-polyploidization history and plant inulin production.</title>
        <authorList>
            <person name="Fan W."/>
            <person name="Wang S."/>
            <person name="Wang H."/>
            <person name="Wang A."/>
            <person name="Jiang F."/>
            <person name="Liu H."/>
            <person name="Zhao H."/>
            <person name="Xu D."/>
            <person name="Zhang Y."/>
        </authorList>
    </citation>
    <scope>NUCLEOTIDE SEQUENCE [LARGE SCALE GENOMIC DNA]</scope>
    <source>
        <strain evidence="2">cv. Punajuju</strain>
        <tissue evidence="1">Leaves</tissue>
    </source>
</reference>
<organism evidence="1 2">
    <name type="scientific">Cichorium intybus</name>
    <name type="common">Chicory</name>
    <dbReference type="NCBI Taxonomy" id="13427"/>
    <lineage>
        <taxon>Eukaryota</taxon>
        <taxon>Viridiplantae</taxon>
        <taxon>Streptophyta</taxon>
        <taxon>Embryophyta</taxon>
        <taxon>Tracheophyta</taxon>
        <taxon>Spermatophyta</taxon>
        <taxon>Magnoliopsida</taxon>
        <taxon>eudicotyledons</taxon>
        <taxon>Gunneridae</taxon>
        <taxon>Pentapetalae</taxon>
        <taxon>asterids</taxon>
        <taxon>campanulids</taxon>
        <taxon>Asterales</taxon>
        <taxon>Asteraceae</taxon>
        <taxon>Cichorioideae</taxon>
        <taxon>Cichorieae</taxon>
        <taxon>Cichoriinae</taxon>
        <taxon>Cichorium</taxon>
    </lineage>
</organism>
<reference evidence="2" key="1">
    <citation type="journal article" date="2022" name="Mol. Ecol. Resour.">
        <title>The genomes of chicory, endive, great burdock and yacon provide insights into Asteraceae palaeo-polyploidization history and plant inulin production.</title>
        <authorList>
            <person name="Fan W."/>
            <person name="Wang S."/>
            <person name="Wang H."/>
            <person name="Wang A."/>
            <person name="Jiang F."/>
            <person name="Liu H."/>
            <person name="Zhao H."/>
            <person name="Xu D."/>
            <person name="Zhang Y."/>
        </authorList>
    </citation>
    <scope>NUCLEOTIDE SEQUENCE [LARGE SCALE GENOMIC DNA]</scope>
    <source>
        <strain evidence="2">cv. Punajuju</strain>
    </source>
</reference>
<accession>A0ACB9F1K8</accession>
<sequence length="223" mass="26256">MKEEKSVSRSLHHRPLYLLLFIFQTIRFSLKKKRGTDLRLPITSLNLLEPYTNWTCWYQLQSLPPLTPPAAFNHTRHLHHYRSLSYQRRKQLQKTKKTSNNQKAENVQKDTQFAEEKDFIEPLAPNDLKESNDVKRKKEFTRKHDDMASANGDLPMERKLEKKLKVKKGKLGGDDDEIDMLFDGISSVFDFFESEEASEVTIKENIPRKKRKKQKVDVVQVLD</sequence>
<name>A0ACB9F1K8_CICIN</name>